<dbReference type="SUPFAM" id="SSF46785">
    <property type="entry name" value="Winged helix' DNA-binding domain"/>
    <property type="match status" value="1"/>
</dbReference>
<protein>
    <submittedName>
        <fullName evidence="6">LysR family transcriptional regulator</fullName>
    </submittedName>
</protein>
<dbReference type="AlphaFoldDB" id="A0A3G8YJ79"/>
<dbReference type="Gene3D" id="1.10.10.10">
    <property type="entry name" value="Winged helix-like DNA-binding domain superfamily/Winged helix DNA-binding domain"/>
    <property type="match status" value="1"/>
</dbReference>
<dbReference type="PRINTS" id="PR00039">
    <property type="entry name" value="HTHLYSR"/>
</dbReference>
<sequence>MRINPDYLVTFSAVAELGSVSKAAEFLHLSQPAVSGQLRALSDAVGAPLYTRHSRGVALTSGGLELLPLAQAVARNIRRVGDLAHQNRNHLKKQVRLGVSWTLATRAVHLAAHFSGDALKVSLHSDHTPRLIQMVADGELDATLAVDASHALPDGLEARRFSSEDLRLIVPGGHRLAKIGYVNLGVLQDETVLWPMPESSVRRRAVKLLRASGVTPQRELELGSFLALKAALVEGLGVALLPRSMVSLEITGGHLSSLGLEANDITLGYHVVSAPLAMLPGAVREVLEHLGRRPSPSSADA</sequence>
<proteinExistence type="inferred from homology"/>
<dbReference type="Pfam" id="PF03466">
    <property type="entry name" value="LysR_substrate"/>
    <property type="match status" value="1"/>
</dbReference>
<feature type="domain" description="HTH lysR-type" evidence="5">
    <location>
        <begin position="3"/>
        <end position="60"/>
    </location>
</feature>
<evidence type="ECO:0000256" key="1">
    <source>
        <dbReference type="ARBA" id="ARBA00009437"/>
    </source>
</evidence>
<evidence type="ECO:0000313" key="6">
    <source>
        <dbReference type="EMBL" id="AZI44965.1"/>
    </source>
</evidence>
<dbReference type="GO" id="GO:0003700">
    <property type="term" value="F:DNA-binding transcription factor activity"/>
    <property type="evidence" value="ECO:0007669"/>
    <property type="project" value="InterPro"/>
</dbReference>
<dbReference type="KEGG" id="dph:EHF33_18860"/>
<dbReference type="PANTHER" id="PTHR30126">
    <property type="entry name" value="HTH-TYPE TRANSCRIPTIONAL REGULATOR"/>
    <property type="match status" value="1"/>
</dbReference>
<comment type="similarity">
    <text evidence="1">Belongs to the LysR transcriptional regulatory family.</text>
</comment>
<keyword evidence="2" id="KW-0805">Transcription regulation</keyword>
<dbReference type="SUPFAM" id="SSF53850">
    <property type="entry name" value="Periplasmic binding protein-like II"/>
    <property type="match status" value="1"/>
</dbReference>
<dbReference type="GO" id="GO:0000976">
    <property type="term" value="F:transcription cis-regulatory region binding"/>
    <property type="evidence" value="ECO:0007669"/>
    <property type="project" value="TreeGrafter"/>
</dbReference>
<accession>A0A3G8YJ79</accession>
<dbReference type="EMBL" id="CP034186">
    <property type="protein sequence ID" value="AZI44965.1"/>
    <property type="molecule type" value="Genomic_DNA"/>
</dbReference>
<dbReference type="InterPro" id="IPR036390">
    <property type="entry name" value="WH_DNA-bd_sf"/>
</dbReference>
<dbReference type="PROSITE" id="PS50931">
    <property type="entry name" value="HTH_LYSR"/>
    <property type="match status" value="1"/>
</dbReference>
<dbReference type="RefSeq" id="WP_124875112.1">
    <property type="nucleotide sequence ID" value="NZ_CP034186.1"/>
</dbReference>
<name>A0A3G8YJ79_9DEIO</name>
<keyword evidence="4" id="KW-0804">Transcription</keyword>
<dbReference type="Gene3D" id="3.40.190.10">
    <property type="entry name" value="Periplasmic binding protein-like II"/>
    <property type="match status" value="2"/>
</dbReference>
<geneLocation type="plasmid" evidence="6 7">
    <name>unnamed2</name>
</geneLocation>
<reference evidence="6 7" key="1">
    <citation type="submission" date="2018-11" db="EMBL/GenBank/DDBJ databases">
        <title>Deinococcus shelandsis sp. nov., isolated from South Shetland Islands soil of Antarctica.</title>
        <authorList>
            <person name="Tian J."/>
        </authorList>
    </citation>
    <scope>NUCLEOTIDE SEQUENCE [LARGE SCALE GENOMIC DNA]</scope>
    <source>
        <strain evidence="6 7">S14-83T</strain>
        <plasmid evidence="6 7">unnamed2</plasmid>
    </source>
</reference>
<keyword evidence="7" id="KW-1185">Reference proteome</keyword>
<dbReference type="InterPro" id="IPR005119">
    <property type="entry name" value="LysR_subst-bd"/>
</dbReference>
<evidence type="ECO:0000256" key="4">
    <source>
        <dbReference type="ARBA" id="ARBA00023163"/>
    </source>
</evidence>
<dbReference type="CDD" id="cd05466">
    <property type="entry name" value="PBP2_LTTR_substrate"/>
    <property type="match status" value="1"/>
</dbReference>
<gene>
    <name evidence="6" type="ORF">EHF33_18860</name>
</gene>
<dbReference type="InterPro" id="IPR036388">
    <property type="entry name" value="WH-like_DNA-bd_sf"/>
</dbReference>
<dbReference type="PANTHER" id="PTHR30126:SF40">
    <property type="entry name" value="HTH-TYPE TRANSCRIPTIONAL REGULATOR GLTR"/>
    <property type="match status" value="1"/>
</dbReference>
<dbReference type="InterPro" id="IPR000847">
    <property type="entry name" value="LysR_HTH_N"/>
</dbReference>
<dbReference type="Pfam" id="PF00126">
    <property type="entry name" value="HTH_1"/>
    <property type="match status" value="1"/>
</dbReference>
<keyword evidence="6" id="KW-0614">Plasmid</keyword>
<dbReference type="OrthoDB" id="9785745at2"/>
<evidence type="ECO:0000259" key="5">
    <source>
        <dbReference type="PROSITE" id="PS50931"/>
    </source>
</evidence>
<dbReference type="Proteomes" id="UP000276417">
    <property type="component" value="Plasmid unnamed2"/>
</dbReference>
<keyword evidence="3" id="KW-0238">DNA-binding</keyword>
<evidence type="ECO:0000313" key="7">
    <source>
        <dbReference type="Proteomes" id="UP000276417"/>
    </source>
</evidence>
<organism evidence="6 7">
    <name type="scientific">Deinococcus psychrotolerans</name>
    <dbReference type="NCBI Taxonomy" id="2489213"/>
    <lineage>
        <taxon>Bacteria</taxon>
        <taxon>Thermotogati</taxon>
        <taxon>Deinococcota</taxon>
        <taxon>Deinococci</taxon>
        <taxon>Deinococcales</taxon>
        <taxon>Deinococcaceae</taxon>
        <taxon>Deinococcus</taxon>
    </lineage>
</organism>
<evidence type="ECO:0000256" key="3">
    <source>
        <dbReference type="ARBA" id="ARBA00023125"/>
    </source>
</evidence>
<evidence type="ECO:0000256" key="2">
    <source>
        <dbReference type="ARBA" id="ARBA00023015"/>
    </source>
</evidence>